<dbReference type="RefSeq" id="WP_189584913.1">
    <property type="nucleotide sequence ID" value="NZ_BMYV01000002.1"/>
</dbReference>
<feature type="transmembrane region" description="Helical" evidence="6">
    <location>
        <begin position="268"/>
        <end position="285"/>
    </location>
</feature>
<evidence type="ECO:0000256" key="4">
    <source>
        <dbReference type="ARBA" id="ARBA00022989"/>
    </source>
</evidence>
<evidence type="ECO:0000256" key="3">
    <source>
        <dbReference type="ARBA" id="ARBA00022692"/>
    </source>
</evidence>
<dbReference type="AlphaFoldDB" id="A0A918NI78"/>
<feature type="domain" description="EamA" evidence="7">
    <location>
        <begin position="9"/>
        <end position="132"/>
    </location>
</feature>
<comment type="similarity">
    <text evidence="2">Belongs to the EamA transporter family.</text>
</comment>
<protein>
    <submittedName>
        <fullName evidence="8">Membrane protein</fullName>
    </submittedName>
</protein>
<sequence length="299" mass="32230">MSLREFAVLMMICLIWGLHFVVMKFTIVEMNIPPLFYAALRVSIMALILLPFLRWHKGQMRAVLMGGLGFGALNYAFMFPAMKLTTASAAAVTIELYMPFSIILSVLVLGERIGIWRTSGAALAFLGVVLIGLGAPPEAASEGFVLGIALIACGAMAEAVGAISVKSVKSISPVQLLVWFGIVGSIVLWPLSLFLEDGQTRAFNPETRVNFGLALIYSVLLVSLVAHGSYYWLLQRLPIHTVAPSGLMTTVIGVIGGVVILGEKLTPIILLGALVTISGICVILWRNREEAKRKVTESS</sequence>
<accession>A0A918NI78</accession>
<dbReference type="InterPro" id="IPR000620">
    <property type="entry name" value="EamA_dom"/>
</dbReference>
<reference evidence="8 9" key="1">
    <citation type="journal article" date="2014" name="Int. J. Syst. Evol. Microbiol.">
        <title>Complete genome sequence of Corynebacterium casei LMG S-19264T (=DSM 44701T), isolated from a smear-ripened cheese.</title>
        <authorList>
            <consortium name="US DOE Joint Genome Institute (JGI-PGF)"/>
            <person name="Walter F."/>
            <person name="Albersmeier A."/>
            <person name="Kalinowski J."/>
            <person name="Ruckert C."/>
        </authorList>
    </citation>
    <scope>NUCLEOTIDE SEQUENCE [LARGE SCALE GENOMIC DNA]</scope>
    <source>
        <strain evidence="8 9">KCTC 23968</strain>
    </source>
</reference>
<feature type="domain" description="EamA" evidence="7">
    <location>
        <begin position="146"/>
        <end position="284"/>
    </location>
</feature>
<feature type="transmembrane region" description="Helical" evidence="6">
    <location>
        <begin position="34"/>
        <end position="55"/>
    </location>
</feature>
<gene>
    <name evidence="8" type="ORF">GCM10011309_19210</name>
</gene>
<dbReference type="Pfam" id="PF00892">
    <property type="entry name" value="EamA"/>
    <property type="match status" value="2"/>
</dbReference>
<dbReference type="GO" id="GO:0016020">
    <property type="term" value="C:membrane"/>
    <property type="evidence" value="ECO:0007669"/>
    <property type="project" value="UniProtKB-SubCell"/>
</dbReference>
<dbReference type="PANTHER" id="PTHR32322:SF2">
    <property type="entry name" value="EAMA DOMAIN-CONTAINING PROTEIN"/>
    <property type="match status" value="1"/>
</dbReference>
<evidence type="ECO:0000256" key="5">
    <source>
        <dbReference type="ARBA" id="ARBA00023136"/>
    </source>
</evidence>
<dbReference type="InterPro" id="IPR037185">
    <property type="entry name" value="EmrE-like"/>
</dbReference>
<feature type="transmembrane region" description="Helical" evidence="6">
    <location>
        <begin position="215"/>
        <end position="234"/>
    </location>
</feature>
<evidence type="ECO:0000256" key="2">
    <source>
        <dbReference type="ARBA" id="ARBA00007362"/>
    </source>
</evidence>
<feature type="transmembrane region" description="Helical" evidence="6">
    <location>
        <begin position="121"/>
        <end position="137"/>
    </location>
</feature>
<evidence type="ECO:0000256" key="1">
    <source>
        <dbReference type="ARBA" id="ARBA00004141"/>
    </source>
</evidence>
<feature type="transmembrane region" description="Helical" evidence="6">
    <location>
        <begin position="176"/>
        <end position="195"/>
    </location>
</feature>
<dbReference type="PANTHER" id="PTHR32322">
    <property type="entry name" value="INNER MEMBRANE TRANSPORTER"/>
    <property type="match status" value="1"/>
</dbReference>
<dbReference type="SUPFAM" id="SSF103481">
    <property type="entry name" value="Multidrug resistance efflux transporter EmrE"/>
    <property type="match status" value="2"/>
</dbReference>
<evidence type="ECO:0000313" key="9">
    <source>
        <dbReference type="Proteomes" id="UP000600865"/>
    </source>
</evidence>
<evidence type="ECO:0000313" key="8">
    <source>
        <dbReference type="EMBL" id="GGX69374.1"/>
    </source>
</evidence>
<organism evidence="8 9">
    <name type="scientific">Litorimonas cladophorae</name>
    <dbReference type="NCBI Taxonomy" id="1220491"/>
    <lineage>
        <taxon>Bacteria</taxon>
        <taxon>Pseudomonadati</taxon>
        <taxon>Pseudomonadota</taxon>
        <taxon>Alphaproteobacteria</taxon>
        <taxon>Maricaulales</taxon>
        <taxon>Robiginitomaculaceae</taxon>
    </lineage>
</organism>
<dbReference type="EMBL" id="BMYV01000002">
    <property type="protein sequence ID" value="GGX69374.1"/>
    <property type="molecule type" value="Genomic_DNA"/>
</dbReference>
<dbReference type="Proteomes" id="UP000600865">
    <property type="component" value="Unassembled WGS sequence"/>
</dbReference>
<feature type="transmembrane region" description="Helical" evidence="6">
    <location>
        <begin position="62"/>
        <end position="82"/>
    </location>
</feature>
<keyword evidence="9" id="KW-1185">Reference proteome</keyword>
<feature type="transmembrane region" description="Helical" evidence="6">
    <location>
        <begin position="143"/>
        <end position="164"/>
    </location>
</feature>
<feature type="transmembrane region" description="Helical" evidence="6">
    <location>
        <begin position="241"/>
        <end position="262"/>
    </location>
</feature>
<evidence type="ECO:0000259" key="7">
    <source>
        <dbReference type="Pfam" id="PF00892"/>
    </source>
</evidence>
<keyword evidence="3 6" id="KW-0812">Transmembrane</keyword>
<comment type="subcellular location">
    <subcellularLocation>
        <location evidence="1">Membrane</location>
        <topology evidence="1">Multi-pass membrane protein</topology>
    </subcellularLocation>
</comment>
<name>A0A918NI78_9PROT</name>
<evidence type="ECO:0000256" key="6">
    <source>
        <dbReference type="SAM" id="Phobius"/>
    </source>
</evidence>
<feature type="transmembrane region" description="Helical" evidence="6">
    <location>
        <begin position="88"/>
        <end position="109"/>
    </location>
</feature>
<comment type="caution">
    <text evidence="8">The sequence shown here is derived from an EMBL/GenBank/DDBJ whole genome shotgun (WGS) entry which is preliminary data.</text>
</comment>
<feature type="transmembrane region" description="Helical" evidence="6">
    <location>
        <begin position="7"/>
        <end position="28"/>
    </location>
</feature>
<keyword evidence="5 6" id="KW-0472">Membrane</keyword>
<dbReference type="InterPro" id="IPR050638">
    <property type="entry name" value="AA-Vitamin_Transporters"/>
</dbReference>
<keyword evidence="4 6" id="KW-1133">Transmembrane helix</keyword>
<proteinExistence type="inferred from homology"/>